<protein>
    <recommendedName>
        <fullName evidence="12">Golgi SNAP receptor complex member 1</fullName>
    </recommendedName>
</protein>
<dbReference type="Pfam" id="PF12352">
    <property type="entry name" value="V-SNARE_C"/>
    <property type="match status" value="1"/>
</dbReference>
<evidence type="ECO:0000256" key="3">
    <source>
        <dbReference type="ARBA" id="ARBA00022448"/>
    </source>
</evidence>
<dbReference type="PANTHER" id="PTHR21094:SF2">
    <property type="entry name" value="GOLGI SNAP RECEPTOR COMPLEX MEMBER 1"/>
    <property type="match status" value="1"/>
</dbReference>
<comment type="subcellular location">
    <subcellularLocation>
        <location evidence="1">Golgi apparatus membrane</location>
        <topology evidence="1">Single-pass type IV membrane protein</topology>
    </subcellularLocation>
</comment>
<comment type="similarity">
    <text evidence="2">Belongs to the GOSR1 family.</text>
</comment>
<name>A0AAV8UHN7_9RHOD</name>
<evidence type="ECO:0000256" key="9">
    <source>
        <dbReference type="SAM" id="Phobius"/>
    </source>
</evidence>
<evidence type="ECO:0000256" key="8">
    <source>
        <dbReference type="ARBA" id="ARBA00023136"/>
    </source>
</evidence>
<dbReference type="GO" id="GO:0015031">
    <property type="term" value="P:protein transport"/>
    <property type="evidence" value="ECO:0007669"/>
    <property type="project" value="UniProtKB-KW"/>
</dbReference>
<dbReference type="EMBL" id="JAMWBK010000010">
    <property type="protein sequence ID" value="KAJ8902016.1"/>
    <property type="molecule type" value="Genomic_DNA"/>
</dbReference>
<evidence type="ECO:0000313" key="11">
    <source>
        <dbReference type="Proteomes" id="UP001157974"/>
    </source>
</evidence>
<evidence type="ECO:0008006" key="12">
    <source>
        <dbReference type="Google" id="ProtNLM"/>
    </source>
</evidence>
<dbReference type="AlphaFoldDB" id="A0AAV8UHN7"/>
<dbReference type="GO" id="GO:0031201">
    <property type="term" value="C:SNARE complex"/>
    <property type="evidence" value="ECO:0007669"/>
    <property type="project" value="TreeGrafter"/>
</dbReference>
<comment type="caution">
    <text evidence="10">The sequence shown here is derived from an EMBL/GenBank/DDBJ whole genome shotgun (WGS) entry which is preliminary data.</text>
</comment>
<dbReference type="GO" id="GO:0005484">
    <property type="term" value="F:SNAP receptor activity"/>
    <property type="evidence" value="ECO:0007669"/>
    <property type="project" value="TreeGrafter"/>
</dbReference>
<keyword evidence="7" id="KW-0333">Golgi apparatus</keyword>
<dbReference type="GO" id="GO:0006906">
    <property type="term" value="P:vesicle fusion"/>
    <property type="evidence" value="ECO:0007669"/>
    <property type="project" value="TreeGrafter"/>
</dbReference>
<keyword evidence="8 9" id="KW-0472">Membrane</keyword>
<evidence type="ECO:0000256" key="7">
    <source>
        <dbReference type="ARBA" id="ARBA00023034"/>
    </source>
</evidence>
<sequence length="216" mass="24190">MRNWDTLRHEVRILEQKVEERLGGLSKLFHSLSEGGNGGQTAALLQKPTEEIETLLGQLSASVDTMKSFVGTSPSFVHVHRSHVDVLQEYRREYKRIQTKIRAFQERNELFQGSRVRAGISEDTTVDIGMRSEIKSIDSATNAADATLATGWSIQEDLQRQRALFDNMMGSIDQMRGAVPTIGSLIESIKRKRKRDVIAVSAVVAVCLTFTLIFVL</sequence>
<gene>
    <name evidence="10" type="ORF">NDN08_004217</name>
</gene>
<keyword evidence="6 9" id="KW-1133">Transmembrane helix</keyword>
<dbReference type="PANTHER" id="PTHR21094">
    <property type="entry name" value="GOS-28 SNARE- RELATED"/>
    <property type="match status" value="1"/>
</dbReference>
<dbReference type="Proteomes" id="UP001157974">
    <property type="component" value="Unassembled WGS sequence"/>
</dbReference>
<evidence type="ECO:0000256" key="1">
    <source>
        <dbReference type="ARBA" id="ARBA00004409"/>
    </source>
</evidence>
<dbReference type="GO" id="GO:0006888">
    <property type="term" value="P:endoplasmic reticulum to Golgi vesicle-mediated transport"/>
    <property type="evidence" value="ECO:0007669"/>
    <property type="project" value="InterPro"/>
</dbReference>
<accession>A0AAV8UHN7</accession>
<keyword evidence="5" id="KW-0653">Protein transport</keyword>
<evidence type="ECO:0000256" key="4">
    <source>
        <dbReference type="ARBA" id="ARBA00022692"/>
    </source>
</evidence>
<organism evidence="10 11">
    <name type="scientific">Rhodosorus marinus</name>
    <dbReference type="NCBI Taxonomy" id="101924"/>
    <lineage>
        <taxon>Eukaryota</taxon>
        <taxon>Rhodophyta</taxon>
        <taxon>Stylonematophyceae</taxon>
        <taxon>Stylonematales</taxon>
        <taxon>Stylonemataceae</taxon>
        <taxon>Rhodosorus</taxon>
    </lineage>
</organism>
<evidence type="ECO:0000256" key="2">
    <source>
        <dbReference type="ARBA" id="ARBA00008473"/>
    </source>
</evidence>
<evidence type="ECO:0000256" key="5">
    <source>
        <dbReference type="ARBA" id="ARBA00022927"/>
    </source>
</evidence>
<dbReference type="InterPro" id="IPR023601">
    <property type="entry name" value="Golgi_SNAP_su1"/>
</dbReference>
<evidence type="ECO:0000256" key="6">
    <source>
        <dbReference type="ARBA" id="ARBA00022989"/>
    </source>
</evidence>
<dbReference type="GO" id="GO:0048219">
    <property type="term" value="P:inter-Golgi cisterna vesicle-mediated transport"/>
    <property type="evidence" value="ECO:0007669"/>
    <property type="project" value="TreeGrafter"/>
</dbReference>
<keyword evidence="11" id="KW-1185">Reference proteome</keyword>
<dbReference type="GO" id="GO:0005797">
    <property type="term" value="C:Golgi medial cisterna"/>
    <property type="evidence" value="ECO:0007669"/>
    <property type="project" value="TreeGrafter"/>
</dbReference>
<proteinExistence type="inferred from homology"/>
<dbReference type="GO" id="GO:0000139">
    <property type="term" value="C:Golgi membrane"/>
    <property type="evidence" value="ECO:0007669"/>
    <property type="project" value="UniProtKB-SubCell"/>
</dbReference>
<keyword evidence="3" id="KW-0813">Transport</keyword>
<dbReference type="GO" id="GO:0005801">
    <property type="term" value="C:cis-Golgi network"/>
    <property type="evidence" value="ECO:0007669"/>
    <property type="project" value="InterPro"/>
</dbReference>
<evidence type="ECO:0000313" key="10">
    <source>
        <dbReference type="EMBL" id="KAJ8902016.1"/>
    </source>
</evidence>
<keyword evidence="4 9" id="KW-0812">Transmembrane</keyword>
<feature type="transmembrane region" description="Helical" evidence="9">
    <location>
        <begin position="197"/>
        <end position="215"/>
    </location>
</feature>
<reference evidence="10 11" key="1">
    <citation type="journal article" date="2023" name="Nat. Commun.">
        <title>Origin of minicircular mitochondrial genomes in red algae.</title>
        <authorList>
            <person name="Lee Y."/>
            <person name="Cho C.H."/>
            <person name="Lee Y.M."/>
            <person name="Park S.I."/>
            <person name="Yang J.H."/>
            <person name="West J.A."/>
            <person name="Bhattacharya D."/>
            <person name="Yoon H.S."/>
        </authorList>
    </citation>
    <scope>NUCLEOTIDE SEQUENCE [LARGE SCALE GENOMIC DNA]</scope>
    <source>
        <strain evidence="10 11">CCMP1338</strain>
        <tissue evidence="10">Whole cell</tissue>
    </source>
</reference>